<evidence type="ECO:0000313" key="14">
    <source>
        <dbReference type="EnsemblMetazoa" id="ENSAATROPP005311"/>
    </source>
</evidence>
<dbReference type="Proteomes" id="UP000075880">
    <property type="component" value="Unassembled WGS sequence"/>
</dbReference>
<evidence type="ECO:0000256" key="5">
    <source>
        <dbReference type="ARBA" id="ARBA00022692"/>
    </source>
</evidence>
<feature type="transmembrane region" description="Helical" evidence="12">
    <location>
        <begin position="288"/>
        <end position="306"/>
    </location>
</feature>
<feature type="transmembrane region" description="Helical" evidence="12">
    <location>
        <begin position="432"/>
        <end position="452"/>
    </location>
</feature>
<dbReference type="PANTHER" id="PTHR42985">
    <property type="entry name" value="SODIUM-COUPLED MONOCARBOXYLATE TRANSPORTER"/>
    <property type="match status" value="1"/>
</dbReference>
<dbReference type="Gene3D" id="1.20.1730.10">
    <property type="entry name" value="Sodium/glucose cotransporter"/>
    <property type="match status" value="1"/>
</dbReference>
<feature type="transmembrane region" description="Helical" evidence="12">
    <location>
        <begin position="327"/>
        <end position="345"/>
    </location>
</feature>
<evidence type="ECO:0000256" key="9">
    <source>
        <dbReference type="ARBA" id="ARBA00023136"/>
    </source>
</evidence>
<keyword evidence="4" id="KW-1003">Cell membrane</keyword>
<evidence type="ECO:0000256" key="6">
    <source>
        <dbReference type="ARBA" id="ARBA00022989"/>
    </source>
</evidence>
<feature type="transmembrane region" description="Helical" evidence="12">
    <location>
        <begin position="45"/>
        <end position="70"/>
    </location>
</feature>
<dbReference type="GO" id="GO:0006814">
    <property type="term" value="P:sodium ion transport"/>
    <property type="evidence" value="ECO:0007669"/>
    <property type="project" value="UniProtKB-KW"/>
</dbReference>
<dbReference type="PANTHER" id="PTHR42985:SF39">
    <property type="entry name" value="GH10366P"/>
    <property type="match status" value="1"/>
</dbReference>
<dbReference type="EnsemblMetazoa" id="ENSAATROPT005741">
    <property type="protein sequence ID" value="ENSAATROPP005311"/>
    <property type="gene ID" value="ENSAATROPG004626"/>
</dbReference>
<evidence type="ECO:0000313" key="15">
    <source>
        <dbReference type="Proteomes" id="UP000075880"/>
    </source>
</evidence>
<name>A0AAG5D2B1_ANOAO</name>
<proteinExistence type="inferred from homology"/>
<evidence type="ECO:0000256" key="4">
    <source>
        <dbReference type="ARBA" id="ARBA00022475"/>
    </source>
</evidence>
<feature type="transmembrane region" description="Helical" evidence="12">
    <location>
        <begin position="384"/>
        <end position="411"/>
    </location>
</feature>
<comment type="subcellular location">
    <subcellularLocation>
        <location evidence="1">Cell membrane</location>
        <topology evidence="1">Multi-pass membrane protein</topology>
    </subcellularLocation>
</comment>
<feature type="transmembrane region" description="Helical" evidence="12">
    <location>
        <begin position="490"/>
        <end position="511"/>
    </location>
</feature>
<feature type="region of interest" description="Disordered" evidence="11">
    <location>
        <begin position="718"/>
        <end position="742"/>
    </location>
</feature>
<feature type="region of interest" description="Disordered" evidence="11">
    <location>
        <begin position="672"/>
        <end position="700"/>
    </location>
</feature>
<keyword evidence="13" id="KW-0732">Signal</keyword>
<dbReference type="PROSITE" id="PS50283">
    <property type="entry name" value="NA_SOLUT_SYMP_3"/>
    <property type="match status" value="1"/>
</dbReference>
<dbReference type="InterPro" id="IPR038377">
    <property type="entry name" value="Na/Glc_symporter_sf"/>
</dbReference>
<keyword evidence="5 12" id="KW-0812">Transmembrane</keyword>
<keyword evidence="9 12" id="KW-0472">Membrane</keyword>
<evidence type="ECO:0000256" key="13">
    <source>
        <dbReference type="SAM" id="SignalP"/>
    </source>
</evidence>
<evidence type="ECO:0000256" key="10">
    <source>
        <dbReference type="ARBA" id="ARBA00023201"/>
    </source>
</evidence>
<dbReference type="InterPro" id="IPR001734">
    <property type="entry name" value="Na/solute_symporter"/>
</dbReference>
<feature type="transmembrane region" description="Helical" evidence="12">
    <location>
        <begin position="177"/>
        <end position="202"/>
    </location>
</feature>
<feature type="chain" id="PRO_5042598271" description="Sodium/solute symporter" evidence="13">
    <location>
        <begin position="30"/>
        <end position="802"/>
    </location>
</feature>
<keyword evidence="7" id="KW-0915">Sodium</keyword>
<feature type="compositionally biased region" description="Polar residues" evidence="11">
    <location>
        <begin position="778"/>
        <end position="794"/>
    </location>
</feature>
<sequence length="802" mass="86097">MAIGGKTLKMCLFAVVFAAMTGLTQPAAAQENPDDSGTGETRASFTVYDYLAVGVMLVISIGIGVFYGWFEKRGSTGDASEDGGEAGGASSDDFLLGSGMSLFPVTLSLTTSFITAIELLGNPSEMFFNGTQFSLIVISMVLVVPVAVKVFYPIYYKLEVTSCYEYLGMRFDKRIRVFGAVLYVLQMLFYTAVAVLAPAIALSEATGLNRYIAVVLIYFVCIFYSSQGGMKAVVIADTFQACVLLLSLVLILALGTHYSAGLSDVFSRASEHDRIEFFNFDPNPTTRHTVFSVIIGGFFYWTSLFCTNQASVQKCMSLKSLKTAKHALYFSLLGLIAVFLMNFYTGLMTFAHYSDCDPLAAGQITAKDQLLPFYVMDVFGHIKFMTGIFVAGIFAASLGTVAAALNSLAAVTCEDLLVTGMEVKIPDGKGALYAKWMSLGFGLASFGLVFVVERLGGILQATLTLNGLIGGVTLGLFSLGIFFSRANSKGALFGGISALLLVIVVGVMAQLNNEEPAPLPTSVEGCNASASSWHNLDQQGLEYDVHPMDGSVSLALHLATGSHFDQSGAVESMLNIVGHDEWNDADTAYHVYSHADSPSHPSLDSGDNVKARQDEDSDDSSSWLASVYGISYMWYSCLGTLLTLLFGIIISVLTSEEALGCCTRRNSSSLQSELPTTAIQNSISPKESIQPSGEKRSKLSVGSMAPLAMMMRTSVTLSPCPGPRRLQPKQSPSNGASVDSSMASVCSIDQQTISSELGSYTEEDRREDARRAANMEALSSNSYEQGSTFPSTVSMKMESERF</sequence>
<feature type="transmembrane region" description="Helical" evidence="12">
    <location>
        <begin position="238"/>
        <end position="258"/>
    </location>
</feature>
<feature type="region of interest" description="Disordered" evidence="11">
    <location>
        <begin position="593"/>
        <end position="621"/>
    </location>
</feature>
<comment type="similarity">
    <text evidence="2">Belongs to the sodium:solute symporter (SSF) (TC 2.A.21) family.</text>
</comment>
<evidence type="ECO:0008006" key="16">
    <source>
        <dbReference type="Google" id="ProtNLM"/>
    </source>
</evidence>
<evidence type="ECO:0000256" key="8">
    <source>
        <dbReference type="ARBA" id="ARBA00023065"/>
    </source>
</evidence>
<protein>
    <recommendedName>
        <fullName evidence="16">Sodium/solute symporter</fullName>
    </recommendedName>
</protein>
<keyword evidence="10" id="KW-0739">Sodium transport</keyword>
<evidence type="ECO:0000256" key="3">
    <source>
        <dbReference type="ARBA" id="ARBA00022448"/>
    </source>
</evidence>
<feature type="compositionally biased region" description="Basic and acidic residues" evidence="11">
    <location>
        <begin position="762"/>
        <end position="773"/>
    </location>
</feature>
<dbReference type="Pfam" id="PF00474">
    <property type="entry name" value="SSF"/>
    <property type="match status" value="1"/>
</dbReference>
<feature type="transmembrane region" description="Helical" evidence="12">
    <location>
        <begin position="133"/>
        <end position="156"/>
    </location>
</feature>
<evidence type="ECO:0000256" key="11">
    <source>
        <dbReference type="SAM" id="MobiDB-lite"/>
    </source>
</evidence>
<dbReference type="CDD" id="cd11492">
    <property type="entry name" value="SLC5sbd_NIS-SMVT"/>
    <property type="match status" value="1"/>
</dbReference>
<organism evidence="14 15">
    <name type="scientific">Anopheles atroparvus</name>
    <name type="common">European mosquito</name>
    <dbReference type="NCBI Taxonomy" id="41427"/>
    <lineage>
        <taxon>Eukaryota</taxon>
        <taxon>Metazoa</taxon>
        <taxon>Ecdysozoa</taxon>
        <taxon>Arthropoda</taxon>
        <taxon>Hexapoda</taxon>
        <taxon>Insecta</taxon>
        <taxon>Pterygota</taxon>
        <taxon>Neoptera</taxon>
        <taxon>Endopterygota</taxon>
        <taxon>Diptera</taxon>
        <taxon>Nematocera</taxon>
        <taxon>Culicoidea</taxon>
        <taxon>Culicidae</taxon>
        <taxon>Anophelinae</taxon>
        <taxon>Anopheles</taxon>
    </lineage>
</organism>
<keyword evidence="6 12" id="KW-1133">Transmembrane helix</keyword>
<evidence type="ECO:0000256" key="1">
    <source>
        <dbReference type="ARBA" id="ARBA00004651"/>
    </source>
</evidence>
<evidence type="ECO:0000256" key="7">
    <source>
        <dbReference type="ARBA" id="ARBA00023053"/>
    </source>
</evidence>
<feature type="compositionally biased region" description="Polar residues" evidence="11">
    <location>
        <begin position="728"/>
        <end position="742"/>
    </location>
</feature>
<reference evidence="14" key="1">
    <citation type="submission" date="2024-04" db="UniProtKB">
        <authorList>
            <consortium name="EnsemblMetazoa"/>
        </authorList>
    </citation>
    <scope>IDENTIFICATION</scope>
    <source>
        <strain evidence="14">EBRO</strain>
    </source>
</reference>
<dbReference type="InterPro" id="IPR051163">
    <property type="entry name" value="Sodium:Solute_Symporter_SSF"/>
</dbReference>
<evidence type="ECO:0000256" key="2">
    <source>
        <dbReference type="ARBA" id="ARBA00006434"/>
    </source>
</evidence>
<dbReference type="GO" id="GO:0015293">
    <property type="term" value="F:symporter activity"/>
    <property type="evidence" value="ECO:0007669"/>
    <property type="project" value="TreeGrafter"/>
</dbReference>
<feature type="region of interest" description="Disordered" evidence="11">
    <location>
        <begin position="754"/>
        <end position="802"/>
    </location>
</feature>
<keyword evidence="3" id="KW-0813">Transport</keyword>
<keyword evidence="8" id="KW-0406">Ion transport</keyword>
<dbReference type="NCBIfam" id="TIGR00813">
    <property type="entry name" value="sss"/>
    <property type="match status" value="1"/>
</dbReference>
<feature type="signal peptide" evidence="13">
    <location>
        <begin position="1"/>
        <end position="29"/>
    </location>
</feature>
<keyword evidence="15" id="KW-1185">Reference proteome</keyword>
<dbReference type="GO" id="GO:0005886">
    <property type="term" value="C:plasma membrane"/>
    <property type="evidence" value="ECO:0007669"/>
    <property type="project" value="UniProtKB-SubCell"/>
</dbReference>
<feature type="transmembrane region" description="Helical" evidence="12">
    <location>
        <begin position="458"/>
        <end position="483"/>
    </location>
</feature>
<feature type="transmembrane region" description="Helical" evidence="12">
    <location>
        <begin position="632"/>
        <end position="655"/>
    </location>
</feature>
<evidence type="ECO:0000256" key="12">
    <source>
        <dbReference type="SAM" id="Phobius"/>
    </source>
</evidence>
<feature type="compositionally biased region" description="Polar residues" evidence="11">
    <location>
        <begin position="672"/>
        <end position="691"/>
    </location>
</feature>
<feature type="transmembrane region" description="Helical" evidence="12">
    <location>
        <begin position="102"/>
        <end position="121"/>
    </location>
</feature>
<feature type="transmembrane region" description="Helical" evidence="12">
    <location>
        <begin position="208"/>
        <end position="226"/>
    </location>
</feature>
<dbReference type="AlphaFoldDB" id="A0AAG5D2B1"/>
<accession>A0AAG5D2B1</accession>